<dbReference type="GO" id="GO:0030687">
    <property type="term" value="C:preribosome, large subunit precursor"/>
    <property type="evidence" value="ECO:0007669"/>
    <property type="project" value="TreeGrafter"/>
</dbReference>
<dbReference type="Gene3D" id="3.40.50.10480">
    <property type="entry name" value="Probable brix-domain ribosomal biogenesis protein"/>
    <property type="match status" value="1"/>
</dbReference>
<dbReference type="Proteomes" id="UP000030680">
    <property type="component" value="Unassembled WGS sequence"/>
</dbReference>
<dbReference type="SUPFAM" id="SSF52954">
    <property type="entry name" value="Class II aaRS ABD-related"/>
    <property type="match status" value="1"/>
</dbReference>
<dbReference type="KEGG" id="gsl:Gasu_43850"/>
<gene>
    <name evidence="3" type="ORF">Gasu_43850</name>
</gene>
<name>M2XX80_GALSU</name>
<evidence type="ECO:0000313" key="4">
    <source>
        <dbReference type="Proteomes" id="UP000030680"/>
    </source>
</evidence>
<accession>M2XX80</accession>
<feature type="compositionally biased region" description="Basic and acidic residues" evidence="1">
    <location>
        <begin position="28"/>
        <end position="45"/>
    </location>
</feature>
<dbReference type="Pfam" id="PF04427">
    <property type="entry name" value="Brix"/>
    <property type="match status" value="1"/>
</dbReference>
<dbReference type="OrthoDB" id="10253204at2759"/>
<dbReference type="RefSeq" id="XP_005704564.1">
    <property type="nucleotide sequence ID" value="XM_005704507.1"/>
</dbReference>
<dbReference type="eggNOG" id="KOG2780">
    <property type="taxonomic scope" value="Eukaryota"/>
</dbReference>
<dbReference type="PANTHER" id="PTHR22734">
    <property type="entry name" value="U3 SMALL NUCLEOLAR RIBONUCLEOPROTEIN PROTEIN IMP4"/>
    <property type="match status" value="1"/>
</dbReference>
<evidence type="ECO:0000259" key="2">
    <source>
        <dbReference type="PROSITE" id="PS50833"/>
    </source>
</evidence>
<sequence length="291" mass="33904">MKELPKNKIRRSKIRQETKFMKKKQKKKEKEQRKREAEARGEDWRKPPLTLEDKRVQIVGFQPEDRVVIDYTLFDEFSDVFSGAVIPKVVVVPGLKATRMTYNFISELLQIIPNSVFYERKKSSLNQASVKAAEKGFTDVIFTEENRKQITGLFHVHLPHGPCAYYSIRSYVPCKKVVGHGRSTASKPEVILSHFTTQLGIRIARMLGALFALEPEYSGRQVVTLHNQRDFIFFRFHRYQFDDRGVKVSLQEQGPRFTLQLQQLTKGLPGNDDAEIEFRKKKKASKYEFFL</sequence>
<feature type="region of interest" description="Disordered" evidence="1">
    <location>
        <begin position="1"/>
        <end position="45"/>
    </location>
</feature>
<dbReference type="PROSITE" id="PS50833">
    <property type="entry name" value="BRIX"/>
    <property type="match status" value="1"/>
</dbReference>
<dbReference type="AlphaFoldDB" id="M2XX80"/>
<dbReference type="EMBL" id="KB454524">
    <property type="protein sequence ID" value="EME28044.1"/>
    <property type="molecule type" value="Genomic_DNA"/>
</dbReference>
<proteinExistence type="predicted"/>
<keyword evidence="4" id="KW-1185">Reference proteome</keyword>
<dbReference type="STRING" id="130081.M2XX80"/>
<dbReference type="PANTHER" id="PTHR22734:SF3">
    <property type="entry name" value="RIBOSOME PRODUCTION FACTOR 1"/>
    <property type="match status" value="1"/>
</dbReference>
<protein>
    <recommendedName>
        <fullName evidence="2">Brix domain-containing protein</fullName>
    </recommendedName>
</protein>
<dbReference type="SMART" id="SM00879">
    <property type="entry name" value="Brix"/>
    <property type="match status" value="1"/>
</dbReference>
<dbReference type="GO" id="GO:0042134">
    <property type="term" value="F:rRNA primary transcript binding"/>
    <property type="evidence" value="ECO:0007669"/>
    <property type="project" value="InterPro"/>
</dbReference>
<dbReference type="GO" id="GO:0000460">
    <property type="term" value="P:maturation of 5.8S rRNA"/>
    <property type="evidence" value="ECO:0007669"/>
    <property type="project" value="TreeGrafter"/>
</dbReference>
<feature type="domain" description="Brix" evidence="2">
    <location>
        <begin position="87"/>
        <end position="270"/>
    </location>
</feature>
<dbReference type="Gramene" id="EME28044">
    <property type="protein sequence ID" value="EME28044"/>
    <property type="gene ID" value="Gasu_43850"/>
</dbReference>
<dbReference type="GO" id="GO:0005730">
    <property type="term" value="C:nucleolus"/>
    <property type="evidence" value="ECO:0007669"/>
    <property type="project" value="TreeGrafter"/>
</dbReference>
<organism evidence="3 4">
    <name type="scientific">Galdieria sulphuraria</name>
    <name type="common">Red alga</name>
    <dbReference type="NCBI Taxonomy" id="130081"/>
    <lineage>
        <taxon>Eukaryota</taxon>
        <taxon>Rhodophyta</taxon>
        <taxon>Bangiophyceae</taxon>
        <taxon>Galdieriales</taxon>
        <taxon>Galdieriaceae</taxon>
        <taxon>Galdieria</taxon>
    </lineage>
</organism>
<dbReference type="InterPro" id="IPR044281">
    <property type="entry name" value="IMP4/RPF1"/>
</dbReference>
<dbReference type="InterPro" id="IPR007109">
    <property type="entry name" value="Brix"/>
</dbReference>
<evidence type="ECO:0000313" key="3">
    <source>
        <dbReference type="EMBL" id="EME28044.1"/>
    </source>
</evidence>
<evidence type="ECO:0000256" key="1">
    <source>
        <dbReference type="SAM" id="MobiDB-lite"/>
    </source>
</evidence>
<dbReference type="OMA" id="EWEHRPD"/>
<dbReference type="GO" id="GO:0000470">
    <property type="term" value="P:maturation of LSU-rRNA"/>
    <property type="evidence" value="ECO:0007669"/>
    <property type="project" value="TreeGrafter"/>
</dbReference>
<dbReference type="GeneID" id="17086914"/>
<reference evidence="4" key="1">
    <citation type="journal article" date="2013" name="Science">
        <title>Gene transfer from bacteria and archaea facilitated evolution of an extremophilic eukaryote.</title>
        <authorList>
            <person name="Schonknecht G."/>
            <person name="Chen W.H."/>
            <person name="Ternes C.M."/>
            <person name="Barbier G.G."/>
            <person name="Shrestha R.P."/>
            <person name="Stanke M."/>
            <person name="Brautigam A."/>
            <person name="Baker B.J."/>
            <person name="Banfield J.F."/>
            <person name="Garavito R.M."/>
            <person name="Carr K."/>
            <person name="Wilkerson C."/>
            <person name="Rensing S.A."/>
            <person name="Gagneul D."/>
            <person name="Dickenson N.E."/>
            <person name="Oesterhelt C."/>
            <person name="Lercher M.J."/>
            <person name="Weber A.P."/>
        </authorList>
    </citation>
    <scope>NUCLEOTIDE SEQUENCE [LARGE SCALE GENOMIC DNA]</scope>
    <source>
        <strain evidence="4">074W</strain>
    </source>
</reference>